<evidence type="ECO:0000256" key="4">
    <source>
        <dbReference type="ARBA" id="ARBA00022989"/>
    </source>
</evidence>
<keyword evidence="2 9" id="KW-0132">Cell division</keyword>
<protein>
    <submittedName>
        <fullName evidence="9">Cell division protein FtsB</fullName>
    </submittedName>
</protein>
<keyword evidence="1" id="KW-1003">Cell membrane</keyword>
<gene>
    <name evidence="9" type="ORF">CLV39_0230</name>
</gene>
<comment type="caution">
    <text evidence="9">The sequence shown here is derived from an EMBL/GenBank/DDBJ whole genome shotgun (WGS) entry which is preliminary data.</text>
</comment>
<evidence type="ECO:0000256" key="7">
    <source>
        <dbReference type="SAM" id="Coils"/>
    </source>
</evidence>
<dbReference type="PANTHER" id="PTHR37485">
    <property type="entry name" value="CELL DIVISION PROTEIN FTSB"/>
    <property type="match status" value="1"/>
</dbReference>
<feature type="transmembrane region" description="Helical" evidence="8">
    <location>
        <begin position="23"/>
        <end position="42"/>
    </location>
</feature>
<keyword evidence="6" id="KW-0131">Cell cycle</keyword>
<dbReference type="GO" id="GO:0043093">
    <property type="term" value="P:FtsZ-dependent cytokinesis"/>
    <property type="evidence" value="ECO:0007669"/>
    <property type="project" value="TreeGrafter"/>
</dbReference>
<feature type="coiled-coil region" evidence="7">
    <location>
        <begin position="49"/>
        <end position="83"/>
    </location>
</feature>
<reference evidence="9 10" key="1">
    <citation type="submission" date="2018-10" db="EMBL/GenBank/DDBJ databases">
        <title>Genomic Encyclopedia of Archaeal and Bacterial Type Strains, Phase II (KMG-II): from individual species to whole genera.</title>
        <authorList>
            <person name="Goeker M."/>
        </authorList>
    </citation>
    <scope>NUCLEOTIDE SEQUENCE [LARGE SCALE GENOMIC DNA]</scope>
    <source>
        <strain evidence="9 10">VM1</strain>
    </source>
</reference>
<keyword evidence="10" id="KW-1185">Reference proteome</keyword>
<evidence type="ECO:0000313" key="9">
    <source>
        <dbReference type="EMBL" id="RMA97610.1"/>
    </source>
</evidence>
<evidence type="ECO:0000313" key="10">
    <source>
        <dbReference type="Proteomes" id="UP000280842"/>
    </source>
</evidence>
<keyword evidence="3 8" id="KW-0812">Transmembrane</keyword>
<dbReference type="EMBL" id="REFO01000010">
    <property type="protein sequence ID" value="RMA97610.1"/>
    <property type="molecule type" value="Genomic_DNA"/>
</dbReference>
<dbReference type="GO" id="GO:0030428">
    <property type="term" value="C:cell septum"/>
    <property type="evidence" value="ECO:0007669"/>
    <property type="project" value="TreeGrafter"/>
</dbReference>
<dbReference type="RefSeq" id="WP_121922388.1">
    <property type="nucleotide sequence ID" value="NZ_REFO01000010.1"/>
</dbReference>
<proteinExistence type="predicted"/>
<evidence type="ECO:0000256" key="5">
    <source>
        <dbReference type="ARBA" id="ARBA00023136"/>
    </source>
</evidence>
<dbReference type="Proteomes" id="UP000280842">
    <property type="component" value="Unassembled WGS sequence"/>
</dbReference>
<dbReference type="AlphaFoldDB" id="A0A3M0BJU9"/>
<organism evidence="9 10">
    <name type="scientific">Hydrogenothermus marinus</name>
    <dbReference type="NCBI Taxonomy" id="133270"/>
    <lineage>
        <taxon>Bacteria</taxon>
        <taxon>Pseudomonadati</taxon>
        <taxon>Aquificota</taxon>
        <taxon>Aquificia</taxon>
        <taxon>Aquificales</taxon>
        <taxon>Hydrogenothermaceae</taxon>
        <taxon>Hydrogenothermus</taxon>
    </lineage>
</organism>
<evidence type="ECO:0000256" key="3">
    <source>
        <dbReference type="ARBA" id="ARBA00022692"/>
    </source>
</evidence>
<accession>A0A3M0BJU9</accession>
<dbReference type="PANTHER" id="PTHR37485:SF1">
    <property type="entry name" value="CELL DIVISION PROTEIN FTSB"/>
    <property type="match status" value="1"/>
</dbReference>
<dbReference type="InterPro" id="IPR007060">
    <property type="entry name" value="FtsL/DivIC"/>
</dbReference>
<sequence length="136" mass="16604">MQYLKEKKFSKNIFKNLLKADNILPLIFFFLLIYAGLTLLFGKNNVFKYIQEKKEKERLLKKIEDIKKENQVLQEKIHDLKYDKYTIEKKAREDLGLMKDGEEIFVIIEDQKEKKEKSDKWIDKIKNIYKEYYLKN</sequence>
<keyword evidence="4 8" id="KW-1133">Transmembrane helix</keyword>
<name>A0A3M0BJU9_9AQUI</name>
<evidence type="ECO:0000256" key="8">
    <source>
        <dbReference type="SAM" id="Phobius"/>
    </source>
</evidence>
<keyword evidence="5 8" id="KW-0472">Membrane</keyword>
<evidence type="ECO:0000256" key="2">
    <source>
        <dbReference type="ARBA" id="ARBA00022618"/>
    </source>
</evidence>
<evidence type="ECO:0000256" key="1">
    <source>
        <dbReference type="ARBA" id="ARBA00022475"/>
    </source>
</evidence>
<evidence type="ECO:0000256" key="6">
    <source>
        <dbReference type="ARBA" id="ARBA00023306"/>
    </source>
</evidence>
<keyword evidence="7" id="KW-0175">Coiled coil</keyword>
<dbReference type="Pfam" id="PF04977">
    <property type="entry name" value="DivIC"/>
    <property type="match status" value="1"/>
</dbReference>
<dbReference type="OrthoDB" id="14319at2"/>
<dbReference type="InterPro" id="IPR023081">
    <property type="entry name" value="Cell_div_FtsB"/>
</dbReference>